<dbReference type="GO" id="GO:0005524">
    <property type="term" value="F:ATP binding"/>
    <property type="evidence" value="ECO:0007669"/>
    <property type="project" value="UniProtKB-UniRule"/>
</dbReference>
<dbReference type="InterPro" id="IPR017441">
    <property type="entry name" value="Protein_kinase_ATP_BS"/>
</dbReference>
<dbReference type="PROSITE" id="PS00107">
    <property type="entry name" value="PROTEIN_KINASE_ATP"/>
    <property type="match status" value="1"/>
</dbReference>
<keyword evidence="1" id="KW-0067">ATP-binding</keyword>
<comment type="caution">
    <text evidence="3">The sequence shown here is derived from an EMBL/GenBank/DDBJ whole genome shotgun (WGS) entry which is preliminary data.</text>
</comment>
<organism evidence="3 4">
    <name type="scientific">Steinernema carpocapsae</name>
    <name type="common">Entomopathogenic nematode</name>
    <dbReference type="NCBI Taxonomy" id="34508"/>
    <lineage>
        <taxon>Eukaryota</taxon>
        <taxon>Metazoa</taxon>
        <taxon>Ecdysozoa</taxon>
        <taxon>Nematoda</taxon>
        <taxon>Chromadorea</taxon>
        <taxon>Rhabditida</taxon>
        <taxon>Tylenchina</taxon>
        <taxon>Panagrolaimomorpha</taxon>
        <taxon>Strongyloidoidea</taxon>
        <taxon>Steinernematidae</taxon>
        <taxon>Steinernema</taxon>
    </lineage>
</organism>
<dbReference type="STRING" id="34508.A0A4V5ZZD4"/>
<dbReference type="PROSITE" id="PS50011">
    <property type="entry name" value="PROTEIN_KINASE_DOM"/>
    <property type="match status" value="1"/>
</dbReference>
<gene>
    <name evidence="3" type="ORF">L596_023289</name>
</gene>
<evidence type="ECO:0000313" key="4">
    <source>
        <dbReference type="Proteomes" id="UP000298663"/>
    </source>
</evidence>
<dbReference type="EMBL" id="AZBU02000008">
    <property type="protein sequence ID" value="TKR67085.1"/>
    <property type="molecule type" value="Genomic_DNA"/>
</dbReference>
<keyword evidence="1" id="KW-0547">Nucleotide-binding</keyword>
<name>A0A4V5ZZD4_STECR</name>
<dbReference type="AlphaFoldDB" id="A0A4V5ZZD4"/>
<proteinExistence type="predicted"/>
<protein>
    <recommendedName>
        <fullName evidence="2">Protein kinase domain-containing protein</fullName>
    </recommendedName>
</protein>
<sequence>MSDCPDFPNYGPGECIDNRFLVDKQIGQGGFGAVYFVTDKEQQDSPNYALKTEIRSKSTNLKQEVYVLRLANIHGCTHFCQFIAAGMTDYKGFPTNYLVMSLIGETLEAKKKKRFTLGCALAVGMQCLTAIEELHSIGYLHRDLKPENFAVSKPNETRIIIFDFGLCRQYLDDQGRIRLPRVAIGFRGTTRYASLSCHARREMSRKCDIESWFYQQVELSKGAIPWRDVDGKKKDLVGMFKERCRYGIGLELFLGGCPRQYVEILRYIDRLSYYETPDYNKIHNLLRMAMKVNNVKEVYDWVQPDSQAATQPTETVEALSPKKGKLKKFWSVIFG</sequence>
<reference evidence="3 4" key="1">
    <citation type="journal article" date="2015" name="Genome Biol.">
        <title>Comparative genomics of Steinernema reveals deeply conserved gene regulatory networks.</title>
        <authorList>
            <person name="Dillman A.R."/>
            <person name="Macchietto M."/>
            <person name="Porter C.F."/>
            <person name="Rogers A."/>
            <person name="Williams B."/>
            <person name="Antoshechkin I."/>
            <person name="Lee M.M."/>
            <person name="Goodwin Z."/>
            <person name="Lu X."/>
            <person name="Lewis E.E."/>
            <person name="Goodrich-Blair H."/>
            <person name="Stock S.P."/>
            <person name="Adams B.J."/>
            <person name="Sternberg P.W."/>
            <person name="Mortazavi A."/>
        </authorList>
    </citation>
    <scope>NUCLEOTIDE SEQUENCE [LARGE SCALE GENOMIC DNA]</scope>
    <source>
        <strain evidence="3 4">ALL</strain>
    </source>
</reference>
<keyword evidence="4" id="KW-1185">Reference proteome</keyword>
<dbReference type="InterPro" id="IPR011009">
    <property type="entry name" value="Kinase-like_dom_sf"/>
</dbReference>
<dbReference type="OrthoDB" id="5979581at2759"/>
<dbReference type="InterPro" id="IPR000719">
    <property type="entry name" value="Prot_kinase_dom"/>
</dbReference>
<dbReference type="Proteomes" id="UP000298663">
    <property type="component" value="Unassembled WGS sequence"/>
</dbReference>
<reference evidence="3 4" key="2">
    <citation type="journal article" date="2019" name="G3 (Bethesda)">
        <title>Hybrid Assembly of the Genome of the Entomopathogenic Nematode Steinernema carpocapsae Identifies the X-Chromosome.</title>
        <authorList>
            <person name="Serra L."/>
            <person name="Macchietto M."/>
            <person name="Macias-Munoz A."/>
            <person name="McGill C.J."/>
            <person name="Rodriguez I.M."/>
            <person name="Rodriguez B."/>
            <person name="Murad R."/>
            <person name="Mortazavi A."/>
        </authorList>
    </citation>
    <scope>NUCLEOTIDE SEQUENCE [LARGE SCALE GENOMIC DNA]</scope>
    <source>
        <strain evidence="3 4">ALL</strain>
    </source>
</reference>
<dbReference type="PANTHER" id="PTHR11909">
    <property type="entry name" value="CASEIN KINASE-RELATED"/>
    <property type="match status" value="1"/>
</dbReference>
<feature type="binding site" evidence="1">
    <location>
        <position position="51"/>
    </location>
    <ligand>
        <name>ATP</name>
        <dbReference type="ChEBI" id="CHEBI:30616"/>
    </ligand>
</feature>
<feature type="domain" description="Protein kinase" evidence="2">
    <location>
        <begin position="20"/>
        <end position="286"/>
    </location>
</feature>
<evidence type="ECO:0000256" key="1">
    <source>
        <dbReference type="PROSITE-ProRule" id="PRU10141"/>
    </source>
</evidence>
<dbReference type="Gene3D" id="1.10.510.10">
    <property type="entry name" value="Transferase(Phosphotransferase) domain 1"/>
    <property type="match status" value="1"/>
</dbReference>
<dbReference type="Pfam" id="PF00069">
    <property type="entry name" value="Pkinase"/>
    <property type="match status" value="1"/>
</dbReference>
<dbReference type="SMART" id="SM00220">
    <property type="entry name" value="S_TKc"/>
    <property type="match status" value="1"/>
</dbReference>
<dbReference type="InterPro" id="IPR050235">
    <property type="entry name" value="CK1_Ser-Thr_kinase"/>
</dbReference>
<dbReference type="GO" id="GO:0004672">
    <property type="term" value="F:protein kinase activity"/>
    <property type="evidence" value="ECO:0007669"/>
    <property type="project" value="InterPro"/>
</dbReference>
<accession>A0A4V5ZZD4</accession>
<evidence type="ECO:0000313" key="3">
    <source>
        <dbReference type="EMBL" id="TKR67085.1"/>
    </source>
</evidence>
<evidence type="ECO:0000259" key="2">
    <source>
        <dbReference type="PROSITE" id="PS50011"/>
    </source>
</evidence>
<dbReference type="SUPFAM" id="SSF56112">
    <property type="entry name" value="Protein kinase-like (PK-like)"/>
    <property type="match status" value="1"/>
</dbReference>